<proteinExistence type="predicted"/>
<feature type="chain" id="PRO_5008110132" description="RxLR effector protein" evidence="2">
    <location>
        <begin position="24"/>
        <end position="371"/>
    </location>
</feature>
<feature type="signal peptide" evidence="2">
    <location>
        <begin position="1"/>
        <end position="23"/>
    </location>
</feature>
<feature type="compositionally biased region" description="Low complexity" evidence="1">
    <location>
        <begin position="111"/>
        <end position="122"/>
    </location>
</feature>
<organism evidence="3">
    <name type="scientific">Puccinia triticina (isolate 1-1 / race 1 (BBBD))</name>
    <name type="common">Brown leaf rust fungus</name>
    <dbReference type="NCBI Taxonomy" id="630390"/>
    <lineage>
        <taxon>Eukaryota</taxon>
        <taxon>Fungi</taxon>
        <taxon>Dikarya</taxon>
        <taxon>Basidiomycota</taxon>
        <taxon>Pucciniomycotina</taxon>
        <taxon>Pucciniomycetes</taxon>
        <taxon>Pucciniales</taxon>
        <taxon>Pucciniaceae</taxon>
        <taxon>Puccinia</taxon>
    </lineage>
</organism>
<evidence type="ECO:0000313" key="3">
    <source>
        <dbReference type="EMBL" id="OAV94505.1"/>
    </source>
</evidence>
<feature type="compositionally biased region" description="Pro residues" evidence="1">
    <location>
        <begin position="94"/>
        <end position="110"/>
    </location>
</feature>
<accession>A0A180GPA2</accession>
<dbReference type="OrthoDB" id="2509711at2759"/>
<keyword evidence="5" id="KW-1185">Reference proteome</keyword>
<reference evidence="4" key="4">
    <citation type="submission" date="2025-05" db="UniProtKB">
        <authorList>
            <consortium name="EnsemblFungi"/>
        </authorList>
    </citation>
    <scope>IDENTIFICATION</scope>
    <source>
        <strain evidence="4">isolate 1-1 / race 1 (BBBD)</strain>
    </source>
</reference>
<reference evidence="3" key="2">
    <citation type="submission" date="2016-05" db="EMBL/GenBank/DDBJ databases">
        <title>Comparative analysis highlights variable genome content of wheat rusts and divergence of the mating loci.</title>
        <authorList>
            <person name="Cuomo C.A."/>
            <person name="Bakkeren G."/>
            <person name="Szabo L."/>
            <person name="Khalil H."/>
            <person name="Joly D."/>
            <person name="Goldberg J."/>
            <person name="Young S."/>
            <person name="Zeng Q."/>
            <person name="Fellers J."/>
        </authorList>
    </citation>
    <scope>NUCLEOTIDE SEQUENCE [LARGE SCALE GENOMIC DNA]</scope>
    <source>
        <strain evidence="3">1-1 BBBD Race 1</strain>
    </source>
</reference>
<evidence type="ECO:0000313" key="5">
    <source>
        <dbReference type="Proteomes" id="UP000005240"/>
    </source>
</evidence>
<dbReference type="EnsemblFungi" id="PTTG_11994-t43_1">
    <property type="protein sequence ID" value="PTTG_11994-t43_1-p1"/>
    <property type="gene ID" value="PTTG_11994"/>
</dbReference>
<name>A0A180GPA2_PUCT1</name>
<evidence type="ECO:0000256" key="1">
    <source>
        <dbReference type="SAM" id="MobiDB-lite"/>
    </source>
</evidence>
<evidence type="ECO:0000256" key="2">
    <source>
        <dbReference type="SAM" id="SignalP"/>
    </source>
</evidence>
<reference evidence="4 5" key="3">
    <citation type="journal article" date="2017" name="G3 (Bethesda)">
        <title>Comparative analysis highlights variable genome content of wheat rusts and divergence of the mating loci.</title>
        <authorList>
            <person name="Cuomo C.A."/>
            <person name="Bakkeren G."/>
            <person name="Khalil H.B."/>
            <person name="Panwar V."/>
            <person name="Joly D."/>
            <person name="Linning R."/>
            <person name="Sakthikumar S."/>
            <person name="Song X."/>
            <person name="Adiconis X."/>
            <person name="Fan L."/>
            <person name="Goldberg J.M."/>
            <person name="Levin J.Z."/>
            <person name="Young S."/>
            <person name="Zeng Q."/>
            <person name="Anikster Y."/>
            <person name="Bruce M."/>
            <person name="Wang M."/>
            <person name="Yin C."/>
            <person name="McCallum B."/>
            <person name="Szabo L.J."/>
            <person name="Hulbert S."/>
            <person name="Chen X."/>
            <person name="Fellers J.P."/>
        </authorList>
    </citation>
    <scope>NUCLEOTIDE SEQUENCE</scope>
    <source>
        <strain evidence="4">isolate 1-1 / race 1 (BBBD)</strain>
        <strain evidence="5">Isolate 1-1 / race 1 (BBBD)</strain>
    </source>
</reference>
<reference evidence="3" key="1">
    <citation type="submission" date="2009-11" db="EMBL/GenBank/DDBJ databases">
        <authorList>
            <consortium name="The Broad Institute Genome Sequencing Platform"/>
            <person name="Ward D."/>
            <person name="Feldgarden M."/>
            <person name="Earl A."/>
            <person name="Young S.K."/>
            <person name="Zeng Q."/>
            <person name="Koehrsen M."/>
            <person name="Alvarado L."/>
            <person name="Berlin A."/>
            <person name="Bochicchio J."/>
            <person name="Borenstein D."/>
            <person name="Chapman S.B."/>
            <person name="Chen Z."/>
            <person name="Engels R."/>
            <person name="Freedman E."/>
            <person name="Gellesch M."/>
            <person name="Goldberg J."/>
            <person name="Griggs A."/>
            <person name="Gujja S."/>
            <person name="Heilman E."/>
            <person name="Heiman D."/>
            <person name="Hepburn T."/>
            <person name="Howarth C."/>
            <person name="Jen D."/>
            <person name="Larson L."/>
            <person name="Lewis B."/>
            <person name="Mehta T."/>
            <person name="Park D."/>
            <person name="Pearson M."/>
            <person name="Roberts A."/>
            <person name="Saif S."/>
            <person name="Shea T."/>
            <person name="Shenoy N."/>
            <person name="Sisk P."/>
            <person name="Stolte C."/>
            <person name="Sykes S."/>
            <person name="Thomson T."/>
            <person name="Walk T."/>
            <person name="White J."/>
            <person name="Yandava C."/>
            <person name="Izard J."/>
            <person name="Baranova O.V."/>
            <person name="Blanton J.M."/>
            <person name="Tanner A.C."/>
            <person name="Dewhirst F.E."/>
            <person name="Haas B."/>
            <person name="Nusbaum C."/>
            <person name="Birren B."/>
        </authorList>
    </citation>
    <scope>NUCLEOTIDE SEQUENCE [LARGE SCALE GENOMIC DNA]</scope>
    <source>
        <strain evidence="3">1-1 BBBD Race 1</strain>
    </source>
</reference>
<dbReference type="EMBL" id="ADAS02000039">
    <property type="protein sequence ID" value="OAV94505.1"/>
    <property type="molecule type" value="Genomic_DNA"/>
</dbReference>
<evidence type="ECO:0000313" key="4">
    <source>
        <dbReference type="EnsemblFungi" id="PTTG_11994-t43_1-p1"/>
    </source>
</evidence>
<gene>
    <name evidence="3" type="ORF">PTTG_11994</name>
</gene>
<dbReference type="AlphaFoldDB" id="A0A180GPA2"/>
<keyword evidence="2" id="KW-0732">Signal</keyword>
<sequence length="371" mass="40400">MNIHRFNRFAIFGFILLASHILSLPMQSLVGASAHISGGLEGGKAAHSMLEVASNAHVTPAKDVELVTTHGSSDNILAELRNPDSAKTLEHPHPPLTKPTDPPETKPPIPETNTAETNTVENKLADPPKTKPTDAKTPKGSETSRLTQLRKISGDGFAYFRSLARKGAKASWKWLINRRASMAVKHLYENDRASLSLETQKKIADAIANRIWNRFGRWALEKLSIKSSKVSPGTSEAAGHSEEASMAAKSSGALEDKNALATGTTTSKGEGGIVKPAELAGVKKKTFLDYMRAPSKAYNKIRNDQARRIVYGRMPEKLAKHVLEELEKEKSIGSGSKVKKFFKSQLKHSSKIKPIDDKINPESAQVVSVTT</sequence>
<dbReference type="VEuPathDB" id="FungiDB:PTTG_11994"/>
<feature type="compositionally biased region" description="Basic and acidic residues" evidence="1">
    <location>
        <begin position="123"/>
        <end position="139"/>
    </location>
</feature>
<protein>
    <recommendedName>
        <fullName evidence="6">RxLR effector protein</fullName>
    </recommendedName>
</protein>
<feature type="compositionally biased region" description="Basic and acidic residues" evidence="1">
    <location>
        <begin position="83"/>
        <end position="93"/>
    </location>
</feature>
<feature type="region of interest" description="Disordered" evidence="1">
    <location>
        <begin position="229"/>
        <end position="256"/>
    </location>
</feature>
<evidence type="ECO:0008006" key="6">
    <source>
        <dbReference type="Google" id="ProtNLM"/>
    </source>
</evidence>
<feature type="region of interest" description="Disordered" evidence="1">
    <location>
        <begin position="83"/>
        <end position="145"/>
    </location>
</feature>
<dbReference type="Proteomes" id="UP000005240">
    <property type="component" value="Unassembled WGS sequence"/>
</dbReference>